<evidence type="ECO:0000259" key="14">
    <source>
        <dbReference type="PROSITE" id="PS51483"/>
    </source>
</evidence>
<comment type="caution">
    <text evidence="15">The sequence shown here is derived from an EMBL/GenBank/DDBJ whole genome shotgun (WGS) entry which is preliminary data.</text>
</comment>
<evidence type="ECO:0000256" key="7">
    <source>
        <dbReference type="ARBA" id="ARBA00022741"/>
    </source>
</evidence>
<dbReference type="InterPro" id="IPR009061">
    <property type="entry name" value="DNA-bd_dom_put_sf"/>
</dbReference>
<comment type="similarity">
    <text evidence="2">Belongs to the phenylalanyl-tRNA synthetase beta subunit family. Type 1 subfamily.</text>
</comment>
<dbReference type="InterPro" id="IPR004532">
    <property type="entry name" value="Phe-tRNA-ligase_IIc_bsu_bact"/>
</dbReference>
<dbReference type="AlphaFoldDB" id="A0A1F7IV15"/>
<dbReference type="InterPro" id="IPR005147">
    <property type="entry name" value="tRNA_synthase_B5-dom"/>
</dbReference>
<comment type="cofactor">
    <cofactor evidence="1">
        <name>Mg(2+)</name>
        <dbReference type="ChEBI" id="CHEBI:18420"/>
    </cofactor>
</comment>
<organism evidence="15 16">
    <name type="scientific">Candidatus Roizmanbacteria bacterium RIFCSPLOWO2_01_FULL_38_12</name>
    <dbReference type="NCBI Taxonomy" id="1802061"/>
    <lineage>
        <taxon>Bacteria</taxon>
        <taxon>Candidatus Roizmaniibacteriota</taxon>
    </lineage>
</organism>
<sequence length="673" mass="77052">MNIKISYKWLLEYLDTDASPFELQKYLSLCGPSVEHVTKVGDAERGGLTDYVLDIEITSNRIDMAAVMGIAREAQAILPQFGKKAKLKELKLSPPVKPVNELKISITDPSHTANRILGIVLDNITIGQSPDYIKKRLESAGIRALNNVVDITNYVMLEIGHPAHVFDYDRIHSNKLIFRKSKKGEKIISLEDKTYSLPGDDIVIEDGDGRIIDLPGIIGTSNSIVLPTTKRILFFIDNNDPVKMRRSSMKLGIRTVAATYNEKLPDPELGYTALLRGIQLYQKNAGARIASTIHDIYPHPRKEKSMKVYLKDIQRVMGVPIKENIITEILQRLGFKVLRHEDEELAYPDGVSFQVTVPTYRTDDISIKEDIIEEVARVYGYFNLPNNISPMVYIEQPKDIEKLFDVQRKIKYFLKNIGLHEVLNYSMISKELIEKMDLKLDNKLKIENTISEEIAFLRTSILPSLIKNIKENEGKRDILKFFEIAKVYEKKQSDLPNEIYRLGIAVNTSFADLKGIIEAILRDLNIKAYVTKKWVSQHFAKNLSAEILIADRSAVRFGQLKQSYQNNFEIKNKVYLAEFELNILLDNYKLVSPYVVPPQYALIKLDANIKSSKYNFDEIKKIAYKQSKLLHSIEYISSYKDTVTVRYYFTSAKENITEENAKKELEKILKVLV</sequence>
<dbReference type="SMART" id="SM00874">
    <property type="entry name" value="B5"/>
    <property type="match status" value="1"/>
</dbReference>
<dbReference type="GO" id="GO:0003723">
    <property type="term" value="F:RNA binding"/>
    <property type="evidence" value="ECO:0007669"/>
    <property type="project" value="InterPro"/>
</dbReference>
<dbReference type="PANTHER" id="PTHR10947">
    <property type="entry name" value="PHENYLALANYL-TRNA SYNTHETASE BETA CHAIN AND LEUCINE-RICH REPEAT-CONTAINING PROTEIN 47"/>
    <property type="match status" value="1"/>
</dbReference>
<reference evidence="15 16" key="1">
    <citation type="journal article" date="2016" name="Nat. Commun.">
        <title>Thousands of microbial genomes shed light on interconnected biogeochemical processes in an aquifer system.</title>
        <authorList>
            <person name="Anantharaman K."/>
            <person name="Brown C.T."/>
            <person name="Hug L.A."/>
            <person name="Sharon I."/>
            <person name="Castelle C.J."/>
            <person name="Probst A.J."/>
            <person name="Thomas B.C."/>
            <person name="Singh A."/>
            <person name="Wilkins M.J."/>
            <person name="Karaoz U."/>
            <person name="Brodie E.L."/>
            <person name="Williams K.H."/>
            <person name="Hubbard S.S."/>
            <person name="Banfield J.F."/>
        </authorList>
    </citation>
    <scope>NUCLEOTIDE SEQUENCE [LARGE SCALE GENOMIC DNA]</scope>
</reference>
<evidence type="ECO:0000256" key="4">
    <source>
        <dbReference type="ARBA" id="ARBA00012814"/>
    </source>
</evidence>
<dbReference type="PROSITE" id="PS51483">
    <property type="entry name" value="B5"/>
    <property type="match status" value="1"/>
</dbReference>
<evidence type="ECO:0000256" key="10">
    <source>
        <dbReference type="ARBA" id="ARBA00022917"/>
    </source>
</evidence>
<keyword evidence="7" id="KW-0547">Nucleotide-binding</keyword>
<dbReference type="PANTHER" id="PTHR10947:SF0">
    <property type="entry name" value="PHENYLALANINE--TRNA LIGASE BETA SUBUNIT"/>
    <property type="match status" value="1"/>
</dbReference>
<keyword evidence="8" id="KW-0067">ATP-binding</keyword>
<dbReference type="SUPFAM" id="SSF56037">
    <property type="entry name" value="PheT/TilS domain"/>
    <property type="match status" value="1"/>
</dbReference>
<gene>
    <name evidence="15" type="ORF">A3A93_04150</name>
</gene>
<dbReference type="Pfam" id="PF03484">
    <property type="entry name" value="B5"/>
    <property type="match status" value="1"/>
</dbReference>
<dbReference type="Pfam" id="PF03483">
    <property type="entry name" value="B3_4"/>
    <property type="match status" value="1"/>
</dbReference>
<dbReference type="SUPFAM" id="SSF46955">
    <property type="entry name" value="Putative DNA-binding domain"/>
    <property type="match status" value="2"/>
</dbReference>
<protein>
    <recommendedName>
        <fullName evidence="4">phenylalanine--tRNA ligase</fullName>
        <ecNumber evidence="4">6.1.1.20</ecNumber>
    </recommendedName>
    <alternativeName>
        <fullName evidence="12">Phenylalanyl-tRNA synthetase beta subunit</fullName>
    </alternativeName>
</protein>
<dbReference type="NCBIfam" id="TIGR00472">
    <property type="entry name" value="pheT_bact"/>
    <property type="match status" value="1"/>
</dbReference>
<evidence type="ECO:0000256" key="8">
    <source>
        <dbReference type="ARBA" id="ARBA00022840"/>
    </source>
</evidence>
<dbReference type="InterPro" id="IPR041616">
    <property type="entry name" value="PheRS_beta_core"/>
</dbReference>
<evidence type="ECO:0000313" key="15">
    <source>
        <dbReference type="EMBL" id="OGK47196.1"/>
    </source>
</evidence>
<evidence type="ECO:0000256" key="2">
    <source>
        <dbReference type="ARBA" id="ARBA00008653"/>
    </source>
</evidence>
<dbReference type="InterPro" id="IPR020825">
    <property type="entry name" value="Phe-tRNA_synthase-like_B3/B4"/>
</dbReference>
<keyword evidence="11" id="KW-0030">Aminoacyl-tRNA synthetase</keyword>
<dbReference type="Gene3D" id="3.50.40.10">
    <property type="entry name" value="Phenylalanyl-trna Synthetase, Chain B, domain 3"/>
    <property type="match status" value="1"/>
</dbReference>
<evidence type="ECO:0000256" key="1">
    <source>
        <dbReference type="ARBA" id="ARBA00001946"/>
    </source>
</evidence>
<keyword evidence="9" id="KW-0460">Magnesium</keyword>
<evidence type="ECO:0000313" key="16">
    <source>
        <dbReference type="Proteomes" id="UP000177141"/>
    </source>
</evidence>
<dbReference type="InterPro" id="IPR005146">
    <property type="entry name" value="B3/B4_tRNA-bd"/>
</dbReference>
<dbReference type="Gene3D" id="3.30.56.10">
    <property type="match status" value="2"/>
</dbReference>
<evidence type="ECO:0000256" key="12">
    <source>
        <dbReference type="ARBA" id="ARBA00033189"/>
    </source>
</evidence>
<keyword evidence="10" id="KW-0648">Protein biosynthesis</keyword>
<dbReference type="Proteomes" id="UP000177141">
    <property type="component" value="Unassembled WGS sequence"/>
</dbReference>
<evidence type="ECO:0000256" key="3">
    <source>
        <dbReference type="ARBA" id="ARBA00011209"/>
    </source>
</evidence>
<dbReference type="Gene3D" id="3.30.930.10">
    <property type="entry name" value="Bira Bifunctional Protein, Domain 2"/>
    <property type="match status" value="1"/>
</dbReference>
<dbReference type="GO" id="GO:0006432">
    <property type="term" value="P:phenylalanyl-tRNA aminoacylation"/>
    <property type="evidence" value="ECO:0007669"/>
    <property type="project" value="InterPro"/>
</dbReference>
<dbReference type="GO" id="GO:0004826">
    <property type="term" value="F:phenylalanine-tRNA ligase activity"/>
    <property type="evidence" value="ECO:0007669"/>
    <property type="project" value="UniProtKB-EC"/>
</dbReference>
<keyword evidence="5 15" id="KW-0436">Ligase</keyword>
<proteinExistence type="inferred from homology"/>
<keyword evidence="6" id="KW-0479">Metal-binding</keyword>
<dbReference type="STRING" id="1802061.A3A93_04150"/>
<dbReference type="InterPro" id="IPR045060">
    <property type="entry name" value="Phe-tRNA-ligase_IIc_bsu"/>
</dbReference>
<dbReference type="SUPFAM" id="SSF55681">
    <property type="entry name" value="Class II aaRS and biotin synthetases"/>
    <property type="match status" value="1"/>
</dbReference>
<dbReference type="InterPro" id="IPR045864">
    <property type="entry name" value="aa-tRNA-synth_II/BPL/LPL"/>
</dbReference>
<dbReference type="SMART" id="SM00873">
    <property type="entry name" value="B3_4"/>
    <property type="match status" value="1"/>
</dbReference>
<accession>A0A1F7IV15</accession>
<dbReference type="GO" id="GO:0009328">
    <property type="term" value="C:phenylalanine-tRNA ligase complex"/>
    <property type="evidence" value="ECO:0007669"/>
    <property type="project" value="TreeGrafter"/>
</dbReference>
<dbReference type="EC" id="6.1.1.20" evidence="4"/>
<dbReference type="GO" id="GO:0005524">
    <property type="term" value="F:ATP binding"/>
    <property type="evidence" value="ECO:0007669"/>
    <property type="project" value="UniProtKB-KW"/>
</dbReference>
<dbReference type="Pfam" id="PF17759">
    <property type="entry name" value="tRNA_synthFbeta"/>
    <property type="match status" value="1"/>
</dbReference>
<name>A0A1F7IV15_9BACT</name>
<evidence type="ECO:0000256" key="6">
    <source>
        <dbReference type="ARBA" id="ARBA00022723"/>
    </source>
</evidence>
<comment type="subunit">
    <text evidence="3">Tetramer of two alpha and two beta subunits.</text>
</comment>
<dbReference type="GO" id="GO:0000287">
    <property type="term" value="F:magnesium ion binding"/>
    <property type="evidence" value="ECO:0007669"/>
    <property type="project" value="InterPro"/>
</dbReference>
<evidence type="ECO:0000256" key="13">
    <source>
        <dbReference type="ARBA" id="ARBA00049255"/>
    </source>
</evidence>
<feature type="domain" description="B5" evidence="14">
    <location>
        <begin position="301"/>
        <end position="386"/>
    </location>
</feature>
<evidence type="ECO:0000256" key="11">
    <source>
        <dbReference type="ARBA" id="ARBA00023146"/>
    </source>
</evidence>
<dbReference type="EMBL" id="MGAL01000035">
    <property type="protein sequence ID" value="OGK47196.1"/>
    <property type="molecule type" value="Genomic_DNA"/>
</dbReference>
<comment type="catalytic activity">
    <reaction evidence="13">
        <text>tRNA(Phe) + L-phenylalanine + ATP = L-phenylalanyl-tRNA(Phe) + AMP + diphosphate + H(+)</text>
        <dbReference type="Rhea" id="RHEA:19413"/>
        <dbReference type="Rhea" id="RHEA-COMP:9668"/>
        <dbReference type="Rhea" id="RHEA-COMP:9699"/>
        <dbReference type="ChEBI" id="CHEBI:15378"/>
        <dbReference type="ChEBI" id="CHEBI:30616"/>
        <dbReference type="ChEBI" id="CHEBI:33019"/>
        <dbReference type="ChEBI" id="CHEBI:58095"/>
        <dbReference type="ChEBI" id="CHEBI:78442"/>
        <dbReference type="ChEBI" id="CHEBI:78531"/>
        <dbReference type="ChEBI" id="CHEBI:456215"/>
        <dbReference type="EC" id="6.1.1.20"/>
    </reaction>
</comment>
<evidence type="ECO:0000256" key="5">
    <source>
        <dbReference type="ARBA" id="ARBA00022598"/>
    </source>
</evidence>
<evidence type="ECO:0000256" key="9">
    <source>
        <dbReference type="ARBA" id="ARBA00022842"/>
    </source>
</evidence>